<feature type="signal peptide" evidence="1">
    <location>
        <begin position="1"/>
        <end position="20"/>
    </location>
</feature>
<feature type="chain" id="PRO_5014191175" description="Ferrochelatase" evidence="1">
    <location>
        <begin position="21"/>
        <end position="60"/>
    </location>
</feature>
<reference evidence="2 3" key="1">
    <citation type="submission" date="2016-10" db="EMBL/GenBank/DDBJ databases">
        <authorList>
            <person name="de Groot N.N."/>
        </authorList>
    </citation>
    <scope>NUCLEOTIDE SEQUENCE [LARGE SCALE GENOMIC DNA]</scope>
    <source>
        <strain evidence="2 3">DSM 29619</strain>
    </source>
</reference>
<name>A0A1I1L1L1_9RHOB</name>
<dbReference type="Proteomes" id="UP000231644">
    <property type="component" value="Unassembled WGS sequence"/>
</dbReference>
<protein>
    <recommendedName>
        <fullName evidence="4">Ferrochelatase</fullName>
    </recommendedName>
</protein>
<dbReference type="RefSeq" id="WP_093451525.1">
    <property type="nucleotide sequence ID" value="NZ_FNZG01000003.1"/>
</dbReference>
<evidence type="ECO:0000313" key="2">
    <source>
        <dbReference type="EMBL" id="SFC66815.1"/>
    </source>
</evidence>
<evidence type="ECO:0000256" key="1">
    <source>
        <dbReference type="SAM" id="SignalP"/>
    </source>
</evidence>
<dbReference type="EMBL" id="FOLX01000001">
    <property type="protein sequence ID" value="SFC66815.1"/>
    <property type="molecule type" value="Genomic_DNA"/>
</dbReference>
<gene>
    <name evidence="2" type="ORF">SAMN05421762_1724</name>
</gene>
<evidence type="ECO:0008006" key="4">
    <source>
        <dbReference type="Google" id="ProtNLM"/>
    </source>
</evidence>
<keyword evidence="1" id="KW-0732">Signal</keyword>
<keyword evidence="3" id="KW-1185">Reference proteome</keyword>
<accession>A0A1I1L1L1</accession>
<organism evidence="2 3">
    <name type="scientific">Pseudooceanicola nitratireducens</name>
    <dbReference type="NCBI Taxonomy" id="517719"/>
    <lineage>
        <taxon>Bacteria</taxon>
        <taxon>Pseudomonadati</taxon>
        <taxon>Pseudomonadota</taxon>
        <taxon>Alphaproteobacteria</taxon>
        <taxon>Rhodobacterales</taxon>
        <taxon>Paracoccaceae</taxon>
        <taxon>Pseudooceanicola</taxon>
    </lineage>
</organism>
<sequence length="60" mass="6022">MKTLTFALITSTALTGAVQAGSYAEPAVEAPVIVQEATNSSAGAALPLYLAMLTVIAALQ</sequence>
<proteinExistence type="predicted"/>
<dbReference type="AlphaFoldDB" id="A0A1I1L1L1"/>
<evidence type="ECO:0000313" key="3">
    <source>
        <dbReference type="Proteomes" id="UP000231644"/>
    </source>
</evidence>